<gene>
    <name evidence="1" type="ORF">LS80_009945</name>
</gene>
<organism evidence="1 2">
    <name type="scientific">Helicobacter trogontum</name>
    <dbReference type="NCBI Taxonomy" id="50960"/>
    <lineage>
        <taxon>Bacteria</taxon>
        <taxon>Pseudomonadati</taxon>
        <taxon>Campylobacterota</taxon>
        <taxon>Epsilonproteobacteria</taxon>
        <taxon>Campylobacterales</taxon>
        <taxon>Helicobacteraceae</taxon>
        <taxon>Helicobacter</taxon>
    </lineage>
</organism>
<reference evidence="1 2" key="1">
    <citation type="journal article" date="2014" name="Genome Announc.">
        <title>Draft genome sequences of eight enterohepatic helicobacter species isolated from both laboratory and wild rodents.</title>
        <authorList>
            <person name="Sheh A."/>
            <person name="Shen Z."/>
            <person name="Fox J.G."/>
        </authorList>
    </citation>
    <scope>NUCLEOTIDE SEQUENCE [LARGE SCALE GENOMIC DNA]</scope>
    <source>
        <strain evidence="1 2">ATCC 49310</strain>
    </source>
</reference>
<dbReference type="Proteomes" id="UP000029861">
    <property type="component" value="Unassembled WGS sequence"/>
</dbReference>
<dbReference type="EMBL" id="JRPK02000058">
    <property type="protein sequence ID" value="TLD94648.1"/>
    <property type="molecule type" value="Genomic_DNA"/>
</dbReference>
<name>A0A4U8T5F0_9HELI</name>
<proteinExistence type="predicted"/>
<sequence>MTTKDMFGNTIELDSNGRVIVGNYRFDVETIFDDERKKIFIDDKDFLQQEILRATNLLNRTNDILNSSPYANYKPIYFDPSLQTNPNHLKEYQALRNLYLKEPPKGKIAPWTKAEKAYYESLKTKRERYKYLVIRSGIRSSVIDIPLDAIANVDENGKLINEEYRELYEIVEANRGMVHISDGALVEAEWEIAAGMLGDIKGFSALRVEGFTARTYQKRVLVHQLGDIWENAYYGDGYFFYGTYENPLRKAQMMSLAKKIKPDRFGMYPYIDEIMGVDWIMDYSKYIMYEDVMRELDDELIAGKLLDPRDPRATEQIRREFMGRIKFFLQRRAEASALNFPYLPEFNAQFEDNLKNVYAKIRSITPPQGYPNAPTYYIPEYLDELYEAGKLDKKLNPTIPAIYRESFPQELRDKIEWYAKKHGIK</sequence>
<accession>A0A4U8T5F0</accession>
<evidence type="ECO:0000313" key="2">
    <source>
        <dbReference type="Proteomes" id="UP000029861"/>
    </source>
</evidence>
<protein>
    <submittedName>
        <fullName evidence="1">Uncharacterized protein</fullName>
    </submittedName>
</protein>
<evidence type="ECO:0000313" key="1">
    <source>
        <dbReference type="EMBL" id="TLD94648.1"/>
    </source>
</evidence>
<dbReference type="AlphaFoldDB" id="A0A4U8T5F0"/>
<comment type="caution">
    <text evidence="1">The sequence shown here is derived from an EMBL/GenBank/DDBJ whole genome shotgun (WGS) entry which is preliminary data.</text>
</comment>